<dbReference type="Proteomes" id="UP001153365">
    <property type="component" value="Unassembled WGS sequence"/>
</dbReference>
<name>A0AAV0ALK6_PHAPC</name>
<reference evidence="2" key="1">
    <citation type="submission" date="2022-06" db="EMBL/GenBank/DDBJ databases">
        <authorList>
            <consortium name="SYNGENTA / RWTH Aachen University"/>
        </authorList>
    </citation>
    <scope>NUCLEOTIDE SEQUENCE</scope>
</reference>
<dbReference type="AlphaFoldDB" id="A0AAV0ALK6"/>
<organism evidence="2 3">
    <name type="scientific">Phakopsora pachyrhizi</name>
    <name type="common">Asian soybean rust disease fungus</name>
    <dbReference type="NCBI Taxonomy" id="170000"/>
    <lineage>
        <taxon>Eukaryota</taxon>
        <taxon>Fungi</taxon>
        <taxon>Dikarya</taxon>
        <taxon>Basidiomycota</taxon>
        <taxon>Pucciniomycotina</taxon>
        <taxon>Pucciniomycetes</taxon>
        <taxon>Pucciniales</taxon>
        <taxon>Phakopsoraceae</taxon>
        <taxon>Phakopsora</taxon>
    </lineage>
</organism>
<protein>
    <submittedName>
        <fullName evidence="2">Uncharacterized protein</fullName>
    </submittedName>
</protein>
<keyword evidence="3" id="KW-1185">Reference proteome</keyword>
<comment type="caution">
    <text evidence="2">The sequence shown here is derived from an EMBL/GenBank/DDBJ whole genome shotgun (WGS) entry which is preliminary data.</text>
</comment>
<gene>
    <name evidence="2" type="ORF">PPACK8108_LOCUS3412</name>
</gene>
<feature type="region of interest" description="Disordered" evidence="1">
    <location>
        <begin position="47"/>
        <end position="90"/>
    </location>
</feature>
<dbReference type="EMBL" id="CALTRL010000612">
    <property type="protein sequence ID" value="CAH7668850.1"/>
    <property type="molecule type" value="Genomic_DNA"/>
</dbReference>
<sequence length="90" mass="9993">MIWVKMEEGKVLVLASDGVVYKKGVEEDRGGEHTSSSRGYCNARELQAREGTKGTFHQPSRGRGWPRGRRGDLLPQPSPNPPRLNYQTGA</sequence>
<evidence type="ECO:0000256" key="1">
    <source>
        <dbReference type="SAM" id="MobiDB-lite"/>
    </source>
</evidence>
<proteinExistence type="predicted"/>
<evidence type="ECO:0000313" key="2">
    <source>
        <dbReference type="EMBL" id="CAH7668850.1"/>
    </source>
</evidence>
<evidence type="ECO:0000313" key="3">
    <source>
        <dbReference type="Proteomes" id="UP001153365"/>
    </source>
</evidence>
<accession>A0AAV0ALK6</accession>